<gene>
    <name evidence="17" type="ORF">SAMN05216287_0611</name>
</gene>
<evidence type="ECO:0000256" key="11">
    <source>
        <dbReference type="ARBA" id="ARBA00023237"/>
    </source>
</evidence>
<evidence type="ECO:0000256" key="4">
    <source>
        <dbReference type="ARBA" id="ARBA00022452"/>
    </source>
</evidence>
<dbReference type="InterPro" id="IPR011276">
    <property type="entry name" value="TonB_haem/Hb_rcpt"/>
</dbReference>
<keyword evidence="18" id="KW-1185">Reference proteome</keyword>
<comment type="subcellular location">
    <subcellularLocation>
        <location evidence="1 12">Cell outer membrane</location>
        <topology evidence="1 12">Multi-pass membrane protein</topology>
    </subcellularLocation>
</comment>
<dbReference type="NCBIfam" id="TIGR01786">
    <property type="entry name" value="TonB-hemlactrns"/>
    <property type="match status" value="1"/>
</dbReference>
<evidence type="ECO:0000256" key="15">
    <source>
        <dbReference type="SAM" id="SignalP"/>
    </source>
</evidence>
<feature type="chain" id="PRO_5017315150" evidence="15">
    <location>
        <begin position="29"/>
        <end position="974"/>
    </location>
</feature>
<reference evidence="18" key="1">
    <citation type="submission" date="2016-10" db="EMBL/GenBank/DDBJ databases">
        <authorList>
            <person name="Varghese N."/>
            <person name="Submissions S."/>
        </authorList>
    </citation>
    <scope>NUCLEOTIDE SEQUENCE [LARGE SCALE GENOMIC DNA]</scope>
    <source>
        <strain evidence="18">NRRL B-59562</strain>
    </source>
</reference>
<dbReference type="InterPro" id="IPR000531">
    <property type="entry name" value="Beta-barrel_TonB"/>
</dbReference>
<dbReference type="PANTHER" id="PTHR30069">
    <property type="entry name" value="TONB-DEPENDENT OUTER MEMBRANE RECEPTOR"/>
    <property type="match status" value="1"/>
</dbReference>
<evidence type="ECO:0000256" key="9">
    <source>
        <dbReference type="ARBA" id="ARBA00023077"/>
    </source>
</evidence>
<feature type="short sequence motif" description="TonB C-terminal box" evidence="13">
    <location>
        <begin position="957"/>
        <end position="974"/>
    </location>
</feature>
<dbReference type="GO" id="GO:0015344">
    <property type="term" value="F:siderophore uptake transmembrane transporter activity"/>
    <property type="evidence" value="ECO:0007669"/>
    <property type="project" value="TreeGrafter"/>
</dbReference>
<evidence type="ECO:0000313" key="17">
    <source>
        <dbReference type="EMBL" id="SDW29100.1"/>
    </source>
</evidence>
<keyword evidence="10 12" id="KW-0472">Membrane</keyword>
<evidence type="ECO:0000313" key="18">
    <source>
        <dbReference type="Proteomes" id="UP000243778"/>
    </source>
</evidence>
<dbReference type="PROSITE" id="PS51257">
    <property type="entry name" value="PROKAR_LIPOPROTEIN"/>
    <property type="match status" value="1"/>
</dbReference>
<dbReference type="GO" id="GO:0044718">
    <property type="term" value="P:siderophore transmembrane transport"/>
    <property type="evidence" value="ECO:0007669"/>
    <property type="project" value="TreeGrafter"/>
</dbReference>
<dbReference type="Pfam" id="PF00593">
    <property type="entry name" value="TonB_dep_Rec_b-barrel"/>
    <property type="match status" value="1"/>
</dbReference>
<feature type="signal peptide" evidence="15">
    <location>
        <begin position="1"/>
        <end position="28"/>
    </location>
</feature>
<dbReference type="AlphaFoldDB" id="A0A1H2SBY8"/>
<dbReference type="STRING" id="1007099.SAMN05216287_0611"/>
<sequence length="974" mass="107118">MRIEEKPRRSPGGMACAAIMGFAACGWAASSPAQTTPVAPVARTEATVMFDIPVQALGSAVLSFAEQSGFQVFFDSRTLDGLRSSEVQGRYTAQDGLARLLAGTPITYRFGDDRRVSLQRLANPAGALELGTLSVSAHADEASDWIYETPASVSVITREQMDKRPPQHAADMLVDTPGVTSAVNRQDPALSVNIRGMQDFGRVNMMIDGMRQNHVESGHQQRNGDLYIDSELLSEVVIEKGPSAGVHGANAIAGSADFRTLDYDDIILPGEDHGVRLRAGTGIGGYANGINFQGSAALAGRFDERFEILFARSEKSLGDYAIGNRGRSWETSAVSSGQQQIDEVAFSDQHQDSWLAKARWKIDDDQSLQLTYTGTDLSYTNTSSWDQNTAAGWEDYGDASAKSDSYAMDWVFRPDNPLIDLKLKLYYVSTENHRTVEPRPGELNDFAWDNGYCTGATVSSSWQSYCLAGMRRSTISHTDTLGLQLDNTSRFHLEAANAELAANYGIEWFQDEGKSSNASARNGVTTAYLDDLAGNNLNPNGLRDVASAFSSLTLEKGSVTLKAGLRYDWYHLRGKADVPGVESQYLSRLSAFTNYFCARNQNSSTNRNGCALGRQGDVNAIASWVSSTSGENYYTSTRFAPSWTDKSVVREEEVDRSEGRFSPFASASWKPLDWLELFANWGKAYRPPAMTETLWGGNHAVGSSATMYPNPLLDSERSTSWEAGFNILQRDLLKDDDRLGLKLAYFDTRVDNFMFTGLTNAVPGSLTHSDSNVFFVNNLEVTRFRGLELEANYDAGLFYGGVNATRYLGGENDFCKKLRPLGSQISHYDQPNEDGSMTPQHIQAVAAGYSSYEAMLDAQTMCGVGTVMSATRAIPMDRHGAQLGMRLLNDALDLGIRYNRSEGAKPSNWAGDDNLWDSYTTWDFYARYQVVKNVAVNLAVENIRDENYLSGYSDMFTRTYAPGRTVQTAIEVKF</sequence>
<evidence type="ECO:0000256" key="1">
    <source>
        <dbReference type="ARBA" id="ARBA00004571"/>
    </source>
</evidence>
<dbReference type="Gene3D" id="2.40.170.20">
    <property type="entry name" value="TonB-dependent receptor, beta-barrel domain"/>
    <property type="match status" value="1"/>
</dbReference>
<dbReference type="InterPro" id="IPR010917">
    <property type="entry name" value="TonB_rcpt_CS"/>
</dbReference>
<dbReference type="GO" id="GO:0015232">
    <property type="term" value="F:heme transmembrane transporter activity"/>
    <property type="evidence" value="ECO:0007669"/>
    <property type="project" value="InterPro"/>
</dbReference>
<organism evidence="17 18">
    <name type="scientific">Pseudomonas kuykendallii</name>
    <dbReference type="NCBI Taxonomy" id="1007099"/>
    <lineage>
        <taxon>Bacteria</taxon>
        <taxon>Pseudomonadati</taxon>
        <taxon>Pseudomonadota</taxon>
        <taxon>Gammaproteobacteria</taxon>
        <taxon>Pseudomonadales</taxon>
        <taxon>Pseudomonadaceae</taxon>
        <taxon>Pseudomonas</taxon>
    </lineage>
</organism>
<keyword evidence="5" id="KW-0406">Ion transport</keyword>
<keyword evidence="8" id="KW-0408">Iron</keyword>
<protein>
    <submittedName>
        <fullName evidence="17">Heme acquisition protein HasR</fullName>
    </submittedName>
</protein>
<evidence type="ECO:0000256" key="8">
    <source>
        <dbReference type="ARBA" id="ARBA00023004"/>
    </source>
</evidence>
<dbReference type="Gene3D" id="3.55.50.30">
    <property type="match status" value="1"/>
</dbReference>
<dbReference type="CDD" id="cd01347">
    <property type="entry name" value="ligand_gated_channel"/>
    <property type="match status" value="1"/>
</dbReference>
<evidence type="ECO:0000256" key="2">
    <source>
        <dbReference type="ARBA" id="ARBA00009810"/>
    </source>
</evidence>
<keyword evidence="5" id="KW-0410">Iron transport</keyword>
<evidence type="ECO:0000256" key="3">
    <source>
        <dbReference type="ARBA" id="ARBA00022448"/>
    </source>
</evidence>
<accession>A0A1H2SBY8</accession>
<keyword evidence="7 15" id="KW-0732">Signal</keyword>
<dbReference type="PROSITE" id="PS01156">
    <property type="entry name" value="TONB_DEPENDENT_REC_2"/>
    <property type="match status" value="1"/>
</dbReference>
<evidence type="ECO:0000256" key="14">
    <source>
        <dbReference type="RuleBase" id="RU003357"/>
    </source>
</evidence>
<evidence type="ECO:0000259" key="16">
    <source>
        <dbReference type="SMART" id="SM00965"/>
    </source>
</evidence>
<evidence type="ECO:0000256" key="12">
    <source>
        <dbReference type="PROSITE-ProRule" id="PRU01360"/>
    </source>
</evidence>
<dbReference type="SUPFAM" id="SSF56935">
    <property type="entry name" value="Porins"/>
    <property type="match status" value="1"/>
</dbReference>
<evidence type="ECO:0000256" key="6">
    <source>
        <dbReference type="ARBA" id="ARBA00022692"/>
    </source>
</evidence>
<keyword evidence="11 12" id="KW-0998">Cell outer membrane</keyword>
<name>A0A1H2SBY8_9PSED</name>
<evidence type="ECO:0000256" key="10">
    <source>
        <dbReference type="ARBA" id="ARBA00023136"/>
    </source>
</evidence>
<dbReference type="OrthoDB" id="6046653at2"/>
<dbReference type="InterPro" id="IPR036942">
    <property type="entry name" value="Beta-barrel_TonB_sf"/>
</dbReference>
<comment type="similarity">
    <text evidence="2 12 14">Belongs to the TonB-dependent receptor family.</text>
</comment>
<dbReference type="GO" id="GO:0009279">
    <property type="term" value="C:cell outer membrane"/>
    <property type="evidence" value="ECO:0007669"/>
    <property type="project" value="UniProtKB-SubCell"/>
</dbReference>
<keyword evidence="4 12" id="KW-1134">Transmembrane beta strand</keyword>
<dbReference type="PANTHER" id="PTHR30069:SF41">
    <property type="entry name" value="HEME_HEMOPEXIN UTILIZATION PROTEIN C"/>
    <property type="match status" value="1"/>
</dbReference>
<dbReference type="PROSITE" id="PS52016">
    <property type="entry name" value="TONB_DEPENDENT_REC_3"/>
    <property type="match status" value="1"/>
</dbReference>
<keyword evidence="6 12" id="KW-0812">Transmembrane</keyword>
<feature type="domain" description="Secretin/TonB short N-terminal" evidence="16">
    <location>
        <begin position="70"/>
        <end position="121"/>
    </location>
</feature>
<evidence type="ECO:0000256" key="7">
    <source>
        <dbReference type="ARBA" id="ARBA00022729"/>
    </source>
</evidence>
<evidence type="ECO:0000256" key="5">
    <source>
        <dbReference type="ARBA" id="ARBA00022496"/>
    </source>
</evidence>
<dbReference type="InterPro" id="IPR039426">
    <property type="entry name" value="TonB-dep_rcpt-like"/>
</dbReference>
<evidence type="ECO:0000256" key="13">
    <source>
        <dbReference type="PROSITE-ProRule" id="PRU10144"/>
    </source>
</evidence>
<keyword evidence="3 12" id="KW-0813">Transport</keyword>
<dbReference type="Proteomes" id="UP000243778">
    <property type="component" value="Unassembled WGS sequence"/>
</dbReference>
<dbReference type="InterPro" id="IPR037066">
    <property type="entry name" value="Plug_dom_sf"/>
</dbReference>
<dbReference type="EMBL" id="FNNU01000001">
    <property type="protein sequence ID" value="SDW29100.1"/>
    <property type="molecule type" value="Genomic_DNA"/>
</dbReference>
<keyword evidence="9 14" id="KW-0798">TonB box</keyword>
<dbReference type="Gene3D" id="2.170.130.10">
    <property type="entry name" value="TonB-dependent receptor, plug domain"/>
    <property type="match status" value="1"/>
</dbReference>
<dbReference type="NCBIfam" id="TIGR01785">
    <property type="entry name" value="TonB-hemin"/>
    <property type="match status" value="1"/>
</dbReference>
<dbReference type="SMART" id="SM00965">
    <property type="entry name" value="STN"/>
    <property type="match status" value="1"/>
</dbReference>
<dbReference type="InterPro" id="IPR011662">
    <property type="entry name" value="Secretin/TonB_short_N"/>
</dbReference>
<dbReference type="InterPro" id="IPR010949">
    <property type="entry name" value="TonB_Hb/transfer/lactofer_rcpt"/>
</dbReference>
<dbReference type="Pfam" id="PF07660">
    <property type="entry name" value="STN"/>
    <property type="match status" value="1"/>
</dbReference>
<dbReference type="InterPro" id="IPR012910">
    <property type="entry name" value="Plug_dom"/>
</dbReference>
<dbReference type="Pfam" id="PF07715">
    <property type="entry name" value="Plug"/>
    <property type="match status" value="1"/>
</dbReference>
<proteinExistence type="inferred from homology"/>